<dbReference type="NCBIfam" id="NF038290">
    <property type="entry name" value="repM_Acin"/>
    <property type="match status" value="1"/>
</dbReference>
<dbReference type="EMBL" id="RFBY01000126">
    <property type="protein sequence ID" value="RSP68672.1"/>
    <property type="molecule type" value="Genomic_DNA"/>
</dbReference>
<reference evidence="3 4" key="1">
    <citation type="submission" date="2018-10" db="EMBL/GenBank/DDBJ databases">
        <title>GWAS and RNA-Seq identify cryptic mechanisms of antimicrobial resistance in Acinetobacter baumannii.</title>
        <authorList>
            <person name="Sahl J.W."/>
        </authorList>
    </citation>
    <scope>NUCLEOTIDE SEQUENCE [LARGE SCALE GENOMIC DNA]</scope>
    <source>
        <strain evidence="3 4">TG31299</strain>
    </source>
</reference>
<evidence type="ECO:0000313" key="3">
    <source>
        <dbReference type="EMBL" id="RSP68672.1"/>
    </source>
</evidence>
<feature type="domain" description="Initiator Rep protein WH1" evidence="2">
    <location>
        <begin position="5"/>
        <end position="154"/>
    </location>
</feature>
<sequence length="312" mass="36266">MSDLIVKDNALISASYNLDVIEQRIILLSIIKARETGTGIDANTSLEIHASDYVKHFKVERQTAYEALKTAVNNLFNRQFSYTQPFQNTERVEYVKSRWVSRISYVDESAILNITFAPDIVPLITKLEKHFTSYQLKRVAQLTSKYAIRLYELLIQWREVGKTPILEINDFRFKLGIEKHEYKQMGHFKSRVLDPAIQQINKFTDIKTEYVQHKSGRVITGFEFKFALKDSSSGEEKTNNKNILNKEVVSMSDRQISLFANKLAYDEEFASRIAEIGESYEDLEKRLVKMLTKKENLVKWAKDLQRIGFKAN</sequence>
<dbReference type="SUPFAM" id="SSF46785">
    <property type="entry name" value="Winged helix' DNA-binding domain"/>
    <property type="match status" value="2"/>
</dbReference>
<dbReference type="RefSeq" id="WP_016653419.1">
    <property type="nucleotide sequence ID" value="NZ_BBTD01000069.1"/>
</dbReference>
<dbReference type="GO" id="GO:0003887">
    <property type="term" value="F:DNA-directed DNA polymerase activity"/>
    <property type="evidence" value="ECO:0007669"/>
    <property type="project" value="InterPro"/>
</dbReference>
<proteinExistence type="inferred from homology"/>
<evidence type="ECO:0000256" key="1">
    <source>
        <dbReference type="ARBA" id="ARBA00038283"/>
    </source>
</evidence>
<dbReference type="Pfam" id="PF21205">
    <property type="entry name" value="Rep3_C"/>
    <property type="match status" value="1"/>
</dbReference>
<evidence type="ECO:0000313" key="4">
    <source>
        <dbReference type="Proteomes" id="UP000269597"/>
    </source>
</evidence>
<dbReference type="AlphaFoldDB" id="A0A1S2FTM0"/>
<dbReference type="InterPro" id="IPR000525">
    <property type="entry name" value="Initiator_Rep_WH1"/>
</dbReference>
<organism evidence="3 4">
    <name type="scientific">Acinetobacter baumannii</name>
    <dbReference type="NCBI Taxonomy" id="470"/>
    <lineage>
        <taxon>Bacteria</taxon>
        <taxon>Pseudomonadati</taxon>
        <taxon>Pseudomonadota</taxon>
        <taxon>Gammaproteobacteria</taxon>
        <taxon>Moraxellales</taxon>
        <taxon>Moraxellaceae</taxon>
        <taxon>Acinetobacter</taxon>
        <taxon>Acinetobacter calcoaceticus/baumannii complex</taxon>
    </lineage>
</organism>
<dbReference type="InterPro" id="IPR036390">
    <property type="entry name" value="WH_DNA-bd_sf"/>
</dbReference>
<dbReference type="InterPro" id="IPR036388">
    <property type="entry name" value="WH-like_DNA-bd_sf"/>
</dbReference>
<dbReference type="Pfam" id="PF01051">
    <property type="entry name" value="Rep3_N"/>
    <property type="match status" value="1"/>
</dbReference>
<dbReference type="GO" id="GO:0006270">
    <property type="term" value="P:DNA replication initiation"/>
    <property type="evidence" value="ECO:0007669"/>
    <property type="project" value="InterPro"/>
</dbReference>
<dbReference type="Proteomes" id="UP000269597">
    <property type="component" value="Unassembled WGS sequence"/>
</dbReference>
<accession>A0A1S2FTM0</accession>
<comment type="similarity">
    <text evidence="1">Belongs to the initiator RepB protein family.</text>
</comment>
<name>A0A1S2FTM0_ACIBA</name>
<dbReference type="Gene3D" id="1.10.10.10">
    <property type="entry name" value="Winged helix-like DNA-binding domain superfamily/Winged helix DNA-binding domain"/>
    <property type="match status" value="2"/>
</dbReference>
<protein>
    <submittedName>
        <fullName evidence="3">RepB family plasmid replication initiator protein</fullName>
    </submittedName>
</protein>
<comment type="caution">
    <text evidence="3">The sequence shown here is derived from an EMBL/GenBank/DDBJ whole genome shotgun (WGS) entry which is preliminary data.</text>
</comment>
<evidence type="ECO:0000259" key="2">
    <source>
        <dbReference type="Pfam" id="PF01051"/>
    </source>
</evidence>
<gene>
    <name evidence="3" type="ORF">EA722_19070</name>
</gene>